<dbReference type="InterPro" id="IPR010614">
    <property type="entry name" value="RAD3-like_helicase_DEAD"/>
</dbReference>
<proteinExistence type="predicted"/>
<dbReference type="GO" id="GO:0046872">
    <property type="term" value="F:metal ion binding"/>
    <property type="evidence" value="ECO:0007669"/>
    <property type="project" value="UniProtKB-KW"/>
</dbReference>
<feature type="region of interest" description="Disordered" evidence="11">
    <location>
        <begin position="1"/>
        <end position="99"/>
    </location>
</feature>
<feature type="compositionally biased region" description="Basic residues" evidence="11">
    <location>
        <begin position="638"/>
        <end position="648"/>
    </location>
</feature>
<feature type="compositionally biased region" description="Polar residues" evidence="11">
    <location>
        <begin position="1235"/>
        <end position="1244"/>
    </location>
</feature>
<evidence type="ECO:0000256" key="2">
    <source>
        <dbReference type="ARBA" id="ARBA00022741"/>
    </source>
</evidence>
<evidence type="ECO:0000259" key="12">
    <source>
        <dbReference type="PROSITE" id="PS51193"/>
    </source>
</evidence>
<dbReference type="GO" id="GO:0003677">
    <property type="term" value="F:DNA binding"/>
    <property type="evidence" value="ECO:0007669"/>
    <property type="project" value="InterPro"/>
</dbReference>
<dbReference type="GO" id="GO:0051536">
    <property type="term" value="F:iron-sulfur cluster binding"/>
    <property type="evidence" value="ECO:0007669"/>
    <property type="project" value="UniProtKB-KW"/>
</dbReference>
<dbReference type="GO" id="GO:0006289">
    <property type="term" value="P:nucleotide-excision repair"/>
    <property type="evidence" value="ECO:0007669"/>
    <property type="project" value="TreeGrafter"/>
</dbReference>
<dbReference type="GO" id="GO:0016818">
    <property type="term" value="F:hydrolase activity, acting on acid anhydrides, in phosphorus-containing anhydrides"/>
    <property type="evidence" value="ECO:0007669"/>
    <property type="project" value="InterPro"/>
</dbReference>
<evidence type="ECO:0000256" key="5">
    <source>
        <dbReference type="ARBA" id="ARBA00022840"/>
    </source>
</evidence>
<dbReference type="PANTHER" id="PTHR11472:SF47">
    <property type="entry name" value="FANCONI ANEMIA GROUP J PROTEIN"/>
    <property type="match status" value="1"/>
</dbReference>
<dbReference type="SMART" id="SM00488">
    <property type="entry name" value="DEXDc2"/>
    <property type="match status" value="1"/>
</dbReference>
<dbReference type="InterPro" id="IPR027417">
    <property type="entry name" value="P-loop_NTPase"/>
</dbReference>
<feature type="region of interest" description="Disordered" evidence="11">
    <location>
        <begin position="1149"/>
        <end position="1181"/>
    </location>
</feature>
<dbReference type="Gene3D" id="3.40.50.300">
    <property type="entry name" value="P-loop containing nucleotide triphosphate hydrolases"/>
    <property type="match status" value="3"/>
</dbReference>
<accession>A0A9P8BQL6</accession>
<evidence type="ECO:0000256" key="1">
    <source>
        <dbReference type="ARBA" id="ARBA00022723"/>
    </source>
</evidence>
<dbReference type="InterPro" id="IPR002464">
    <property type="entry name" value="DNA/RNA_helicase_DEAH_CS"/>
</dbReference>
<keyword evidence="5" id="KW-0067">ATP-binding</keyword>
<feature type="compositionally biased region" description="Polar residues" evidence="11">
    <location>
        <begin position="86"/>
        <end position="99"/>
    </location>
</feature>
<dbReference type="InterPro" id="IPR006554">
    <property type="entry name" value="Helicase-like_DEXD_c2"/>
</dbReference>
<reference evidence="13" key="1">
    <citation type="submission" date="2021-06" db="EMBL/GenBank/DDBJ databases">
        <title>Genome Sequence of Mortierella hyaline Strain SCG-10, a Cold-Adapted, Nitrate-Reducing Fungus Isolated from Soil in Minnesota, USA.</title>
        <authorList>
            <person name="Aldossari N."/>
        </authorList>
    </citation>
    <scope>NUCLEOTIDE SEQUENCE</scope>
    <source>
        <strain evidence="13">SCG-10</strain>
    </source>
</reference>
<dbReference type="GO" id="GO:0005524">
    <property type="term" value="F:ATP binding"/>
    <property type="evidence" value="ECO:0007669"/>
    <property type="project" value="UniProtKB-KW"/>
</dbReference>
<keyword evidence="4" id="KW-0347">Helicase</keyword>
<evidence type="ECO:0000256" key="8">
    <source>
        <dbReference type="ARBA" id="ARBA00023235"/>
    </source>
</evidence>
<feature type="compositionally biased region" description="Low complexity" evidence="11">
    <location>
        <begin position="1264"/>
        <end position="1278"/>
    </location>
</feature>
<feature type="compositionally biased region" description="Basic residues" evidence="11">
    <location>
        <begin position="66"/>
        <end position="82"/>
    </location>
</feature>
<dbReference type="SUPFAM" id="SSF52540">
    <property type="entry name" value="P-loop containing nucleoside triphosphate hydrolases"/>
    <property type="match status" value="1"/>
</dbReference>
<evidence type="ECO:0000256" key="7">
    <source>
        <dbReference type="ARBA" id="ARBA00023014"/>
    </source>
</evidence>
<dbReference type="GO" id="GO:0005634">
    <property type="term" value="C:nucleus"/>
    <property type="evidence" value="ECO:0007669"/>
    <property type="project" value="TreeGrafter"/>
</dbReference>
<keyword evidence="3" id="KW-0378">Hydrolase</keyword>
<dbReference type="Pfam" id="PF06733">
    <property type="entry name" value="DEAD_2"/>
    <property type="match status" value="1"/>
</dbReference>
<dbReference type="Pfam" id="PF13307">
    <property type="entry name" value="Helicase_C_2"/>
    <property type="match status" value="1"/>
</dbReference>
<feature type="region of interest" description="Disordered" evidence="11">
    <location>
        <begin position="620"/>
        <end position="655"/>
    </location>
</feature>
<feature type="compositionally biased region" description="Polar residues" evidence="11">
    <location>
        <begin position="51"/>
        <end position="61"/>
    </location>
</feature>
<evidence type="ECO:0000256" key="6">
    <source>
        <dbReference type="ARBA" id="ARBA00023004"/>
    </source>
</evidence>
<protein>
    <recommendedName>
        <fullName evidence="9">DNA 5'-3' helicase</fullName>
        <ecNumber evidence="9">5.6.2.3</ecNumber>
    </recommendedName>
</protein>
<keyword evidence="6" id="KW-0408">Iron</keyword>
<keyword evidence="1" id="KW-0479">Metal-binding</keyword>
<dbReference type="InterPro" id="IPR014013">
    <property type="entry name" value="Helic_SF1/SF2_ATP-bd_DinG/Rad3"/>
</dbReference>
<dbReference type="EC" id="5.6.2.3" evidence="9"/>
<dbReference type="InterPro" id="IPR045028">
    <property type="entry name" value="DinG/Rad3-like"/>
</dbReference>
<gene>
    <name evidence="13" type="primary">BRIP1</name>
    <name evidence="13" type="ORF">KI688_003240</name>
</gene>
<dbReference type="CDD" id="cd18788">
    <property type="entry name" value="SF2_C_XPD"/>
    <property type="match status" value="1"/>
</dbReference>
<evidence type="ECO:0000256" key="10">
    <source>
        <dbReference type="ARBA" id="ARBA00048954"/>
    </source>
</evidence>
<organism evidence="13 14">
    <name type="scientific">Linnemannia hyalina</name>
    <dbReference type="NCBI Taxonomy" id="64524"/>
    <lineage>
        <taxon>Eukaryota</taxon>
        <taxon>Fungi</taxon>
        <taxon>Fungi incertae sedis</taxon>
        <taxon>Mucoromycota</taxon>
        <taxon>Mortierellomycotina</taxon>
        <taxon>Mortierellomycetes</taxon>
        <taxon>Mortierellales</taxon>
        <taxon>Mortierellaceae</taxon>
        <taxon>Linnemannia</taxon>
    </lineage>
</organism>
<dbReference type="PROSITE" id="PS51193">
    <property type="entry name" value="HELICASE_ATP_BIND_2"/>
    <property type="match status" value="1"/>
</dbReference>
<feature type="region of interest" description="Disordered" evidence="11">
    <location>
        <begin position="1209"/>
        <end position="1305"/>
    </location>
</feature>
<feature type="compositionally biased region" description="Polar residues" evidence="11">
    <location>
        <begin position="12"/>
        <end position="26"/>
    </location>
</feature>
<evidence type="ECO:0000313" key="13">
    <source>
        <dbReference type="EMBL" id="KAG9064061.1"/>
    </source>
</evidence>
<feature type="compositionally biased region" description="Polar residues" evidence="11">
    <location>
        <begin position="1279"/>
        <end position="1305"/>
    </location>
</feature>
<sequence length="1493" mass="164503">MGKRSRKLPPTISGSNGKAKATTAQLEQDPLKQLLLNIQLEESSDSEANDFQDSASNSLETTNEKKRAKSGHFQKSKKKKKGYASSEPSLPKSSPAANPTEFVTNGIRIKFPFTPYKSQQDMMSKIVEALQTQENALLESPTGSGKSLALLCGALAWLQNEKIRNGEHRKEIRKNLEAELAKMDVVESPYFAAEAAEPKPIVKSGCGTCAGSCGTDSTSDAQHGAATTASLTPLTADDQDFQNKPVHHISARAATVLQYEDDALMASTVDAASVKGIPSLRESVSMLPKIYFGSRTHKQITQLVKELKSNTVYRPKMVVLGSRTHYCVNKRIEKVPNKNDACQELVEDDKCAYKFKSNDLQDRFAAKKHGQNRIWDMEDLIEEGKTIKACPYFAARSLALGAELIFCPYSYLIDPQIRKAMDIDLENSIVILDEAHNIEDAARDAGGLDVLDDDLRVAQAEFGDMVKNNIMYQPSKSLFSLASIFLSILEKQTTFSIQEYEQSTEIWTSHKLLSHLNTFGINAESIVTYDTACQEISKALKEKKEKKKLAKAVGPLVDVMDDGPNGDQFREQFVAVSPRVLRALESIIAILRRLFSGDGYCLDDYKVALVESVDHSGRARQVDSSTEVESDDDEAQAKKSRHTGRNKRSGWQGYGSQVARRGAQVEKKREFKFWCLNPGVIFRPLSSTTRSVILTSGTLSPMDSFASELQTRFAIQLEAGHVVDQSQVWTGVLPYGPTHVKMDGTFKSASSFQFQDELGRAVERIIQTTPHGVLCFVSSYSLMDNLVNRWRSTGQYDQFCQIKKVILEPRRATTKEFDKTLKSFYDHIAAEVAMGSDGGALLFAVFRGKCSEGIDFTDSNCRAVLAVSIPYPGLNDLKIKLKKEYNDQQCQKRRRQPQGGPTGQFGGPIPGIVNVNLQALNHSTGGAEKSAAHALAAFHDSVESRALLSGKRWYEIQAFRAYNQAIGRCIRHRKDWGAMVLLDYRFTIPGTKNSLSRWVRPLTKTYTDFEVGIHNLKSWIEPLKQGRGIETSASISTSTTTTIYDTSEPAGQTVVQSTHLVTETQLQVTKNDPEWLETDEVGFCTLVIAEAKAMMLETMAQMDCNLFASFSSDLTPKEEEEPKLLKVEEQQSLEAAIRYDVQEMNVDPAWDDSIDMPSAEDRSAGSKTASIPERQTNSQDLGTFLDGLPVLELDVDMLGVFEGEIQRSSWQSTIPSDSRYDEAHGSTEMAGRTGLTASRDTGSILTELPVSSPREDPVSFFTNSASSSQHTNSSPSRSTVPFSWGNNALQPPSAPTTSTGDTQSTQNYGGAGVLRVACKTCNELLLVCTERPKIKTVERSMAVELLAHRRRLATALEARVSTQPSTSLASQRSSASSVTSQSRAMILTIRGSCVVELPFQGPNEQEELECVLRPRDGLFYRRVVCARCRVGSSLVRSDTTMAGQGQQQIIPGWKGVVVVGSLNGQQQQPQQGGGDDTSEIGTVWLIPGEIKTL</sequence>
<dbReference type="GO" id="GO:0043139">
    <property type="term" value="F:5'-3' DNA helicase activity"/>
    <property type="evidence" value="ECO:0007669"/>
    <property type="project" value="UniProtKB-EC"/>
</dbReference>
<dbReference type="OrthoDB" id="272481at2759"/>
<dbReference type="GO" id="GO:1990918">
    <property type="term" value="P:double-strand break repair involved in meiotic recombination"/>
    <property type="evidence" value="ECO:0007669"/>
    <property type="project" value="TreeGrafter"/>
</dbReference>
<dbReference type="SMART" id="SM00491">
    <property type="entry name" value="HELICc2"/>
    <property type="match status" value="1"/>
</dbReference>
<evidence type="ECO:0000256" key="11">
    <source>
        <dbReference type="SAM" id="MobiDB-lite"/>
    </source>
</evidence>
<feature type="domain" description="Helicase ATP-binding" evidence="12">
    <location>
        <begin position="105"/>
        <end position="500"/>
    </location>
</feature>
<dbReference type="PANTHER" id="PTHR11472">
    <property type="entry name" value="DNA REPAIR DEAD HELICASE RAD3/XP-D SUBFAMILY MEMBER"/>
    <property type="match status" value="1"/>
</dbReference>
<comment type="caution">
    <text evidence="13">The sequence shown here is derived from an EMBL/GenBank/DDBJ whole genome shotgun (WGS) entry which is preliminary data.</text>
</comment>
<keyword evidence="7" id="KW-0411">Iron-sulfur</keyword>
<evidence type="ECO:0000313" key="14">
    <source>
        <dbReference type="Proteomes" id="UP000707451"/>
    </source>
</evidence>
<dbReference type="EMBL" id="JAHRHY010000014">
    <property type="protein sequence ID" value="KAG9064061.1"/>
    <property type="molecule type" value="Genomic_DNA"/>
</dbReference>
<keyword evidence="14" id="KW-1185">Reference proteome</keyword>
<keyword evidence="2" id="KW-0547">Nucleotide-binding</keyword>
<dbReference type="PROSITE" id="PS00690">
    <property type="entry name" value="DEAH_ATP_HELICASE"/>
    <property type="match status" value="1"/>
</dbReference>
<feature type="compositionally biased region" description="Polar residues" evidence="11">
    <location>
        <begin position="1165"/>
        <end position="1181"/>
    </location>
</feature>
<dbReference type="InterPro" id="IPR006555">
    <property type="entry name" value="ATP-dep_Helicase_C"/>
</dbReference>
<name>A0A9P8BQL6_9FUNG</name>
<evidence type="ECO:0000256" key="3">
    <source>
        <dbReference type="ARBA" id="ARBA00022801"/>
    </source>
</evidence>
<comment type="catalytic activity">
    <reaction evidence="10">
        <text>ATP + H2O = ADP + phosphate + H(+)</text>
        <dbReference type="Rhea" id="RHEA:13065"/>
        <dbReference type="ChEBI" id="CHEBI:15377"/>
        <dbReference type="ChEBI" id="CHEBI:15378"/>
        <dbReference type="ChEBI" id="CHEBI:30616"/>
        <dbReference type="ChEBI" id="CHEBI:43474"/>
        <dbReference type="ChEBI" id="CHEBI:456216"/>
        <dbReference type="EC" id="5.6.2.3"/>
    </reaction>
</comment>
<keyword evidence="8" id="KW-0413">Isomerase</keyword>
<evidence type="ECO:0000256" key="4">
    <source>
        <dbReference type="ARBA" id="ARBA00022806"/>
    </source>
</evidence>
<evidence type="ECO:0000256" key="9">
    <source>
        <dbReference type="ARBA" id="ARBA00044969"/>
    </source>
</evidence>
<dbReference type="Proteomes" id="UP000707451">
    <property type="component" value="Unassembled WGS sequence"/>
</dbReference>